<dbReference type="Pfam" id="PF08002">
    <property type="entry name" value="DUF1697"/>
    <property type="match status" value="1"/>
</dbReference>
<reference evidence="1 2" key="1">
    <citation type="submission" date="2022-01" db="EMBL/GenBank/DDBJ databases">
        <title>Nocardioides sp. nov., an actinomycete isolated from mining soil.</title>
        <authorList>
            <person name="Liu L."/>
        </authorList>
    </citation>
    <scope>NUCLEOTIDE SEQUENCE [LARGE SCALE GENOMIC DNA]</scope>
    <source>
        <strain evidence="1 2">KLBMP 9356</strain>
    </source>
</reference>
<protein>
    <submittedName>
        <fullName evidence="1">DUF1697 domain-containing protein</fullName>
    </submittedName>
</protein>
<organism evidence="1 2">
    <name type="scientific">Nocardioides potassii</name>
    <dbReference type="NCBI Taxonomy" id="2911371"/>
    <lineage>
        <taxon>Bacteria</taxon>
        <taxon>Bacillati</taxon>
        <taxon>Actinomycetota</taxon>
        <taxon>Actinomycetes</taxon>
        <taxon>Propionibacteriales</taxon>
        <taxon>Nocardioidaceae</taxon>
        <taxon>Nocardioides</taxon>
    </lineage>
</organism>
<evidence type="ECO:0000313" key="2">
    <source>
        <dbReference type="Proteomes" id="UP001201161"/>
    </source>
</evidence>
<dbReference type="SUPFAM" id="SSF160379">
    <property type="entry name" value="SP0830-like"/>
    <property type="match status" value="1"/>
</dbReference>
<name>A0ABS9HEI1_9ACTN</name>
<accession>A0ABS9HEI1</accession>
<comment type="caution">
    <text evidence="1">The sequence shown here is derived from an EMBL/GenBank/DDBJ whole genome shotgun (WGS) entry which is preliminary data.</text>
</comment>
<proteinExistence type="predicted"/>
<keyword evidence="2" id="KW-1185">Reference proteome</keyword>
<evidence type="ECO:0000313" key="1">
    <source>
        <dbReference type="EMBL" id="MCF6379590.1"/>
    </source>
</evidence>
<dbReference type="Gene3D" id="3.30.70.1280">
    <property type="entry name" value="SP0830-like domains"/>
    <property type="match status" value="1"/>
</dbReference>
<dbReference type="RefSeq" id="WP_236404738.1">
    <property type="nucleotide sequence ID" value="NZ_JAKJHZ010000011.1"/>
</dbReference>
<gene>
    <name evidence="1" type="ORF">L2K70_18420</name>
</gene>
<sequence>MTATSVAFFRNLNLGQRRSPGREQLLAAFAAEGATDVLSHQSNGTVAFTAPGDPQQLADAVAARLTSVCDYADLAVVRSVAWLDDLGLAALPDGCELTLYDTDDPFPEQLPFFDERAAATVLVADRRHAIVQNHVERRSNGTPLLEKLLDVSATSRGAGTVLRLLDRL</sequence>
<dbReference type="InterPro" id="IPR012545">
    <property type="entry name" value="DUF1697"/>
</dbReference>
<dbReference type="EMBL" id="JAKJHZ010000011">
    <property type="protein sequence ID" value="MCF6379590.1"/>
    <property type="molecule type" value="Genomic_DNA"/>
</dbReference>
<dbReference type="Proteomes" id="UP001201161">
    <property type="component" value="Unassembled WGS sequence"/>
</dbReference>